<dbReference type="AlphaFoldDB" id="A0A930PYU0"/>
<dbReference type="Proteomes" id="UP000785653">
    <property type="component" value="Unassembled WGS sequence"/>
</dbReference>
<proteinExistence type="predicted"/>
<name>A0A930PYU0_9MICC</name>
<protein>
    <submittedName>
        <fullName evidence="1">Uncharacterized protein</fullName>
    </submittedName>
</protein>
<reference evidence="1" key="1">
    <citation type="submission" date="2020-04" db="EMBL/GenBank/DDBJ databases">
        <title>Deep metagenomics examines the oral microbiome during advanced dental caries in children, revealing novel taxa and co-occurrences with host molecules.</title>
        <authorList>
            <person name="Baker J.L."/>
            <person name="Morton J.T."/>
            <person name="Dinis M."/>
            <person name="Alvarez R."/>
            <person name="Tran N.C."/>
            <person name="Knight R."/>
            <person name="Edlund A."/>
        </authorList>
    </citation>
    <scope>NUCLEOTIDE SEQUENCE</scope>
    <source>
        <strain evidence="1">JCVI_47_bin.3</strain>
    </source>
</reference>
<evidence type="ECO:0000313" key="1">
    <source>
        <dbReference type="EMBL" id="MBF1672638.1"/>
    </source>
</evidence>
<gene>
    <name evidence="1" type="ORF">HXO65_00260</name>
</gene>
<comment type="caution">
    <text evidence="1">The sequence shown here is derived from an EMBL/GenBank/DDBJ whole genome shotgun (WGS) entry which is preliminary data.</text>
</comment>
<sequence length="299" mass="32809">MAFTMDTVIPQFSGLDGLKYDATVVALEGKVIPIAFSETITHARDGARFNTFTSARGVQSISYRGDAPRSLSVAVNKVPWKYVATVIALESMQRKPLYVITSLSRRLNVLPPWLDWSDVLTGRAPSGSWHESSLNKTARTLNDIARTEMASLGPYLMEVINTKNAHIYGREASLPAGVVYRFRAGVQASAGATATVGLVGFDKNGNKVWESPNIQATSNWEVKTSNRFIIPEGVSYVRDYYEAGLRSFSPIQLWIGEHEPPPAPRMGGTFQIADLSFTEAPSTKAKLYDVSFTLKEVAP</sequence>
<accession>A0A930PYU0</accession>
<organism evidence="1 2">
    <name type="scientific">Rothia mucilaginosa</name>
    <dbReference type="NCBI Taxonomy" id="43675"/>
    <lineage>
        <taxon>Bacteria</taxon>
        <taxon>Bacillati</taxon>
        <taxon>Actinomycetota</taxon>
        <taxon>Actinomycetes</taxon>
        <taxon>Micrococcales</taxon>
        <taxon>Micrococcaceae</taxon>
        <taxon>Rothia</taxon>
    </lineage>
</organism>
<evidence type="ECO:0000313" key="2">
    <source>
        <dbReference type="Proteomes" id="UP000785653"/>
    </source>
</evidence>
<dbReference type="EMBL" id="JABZXS010000001">
    <property type="protein sequence ID" value="MBF1672638.1"/>
    <property type="molecule type" value="Genomic_DNA"/>
</dbReference>